<proteinExistence type="predicted"/>
<dbReference type="Proteomes" id="UP001154114">
    <property type="component" value="Chromosome 1"/>
</dbReference>
<evidence type="ECO:0000313" key="2">
    <source>
        <dbReference type="EMBL" id="CAD0193974.1"/>
    </source>
</evidence>
<accession>A0A9N8KWV5</accession>
<keyword evidence="3" id="KW-1185">Reference proteome</keyword>
<feature type="compositionally biased region" description="Polar residues" evidence="1">
    <location>
        <begin position="184"/>
        <end position="194"/>
    </location>
</feature>
<dbReference type="EMBL" id="LR824004">
    <property type="protein sequence ID" value="CAD0193974.1"/>
    <property type="molecule type" value="Genomic_DNA"/>
</dbReference>
<feature type="region of interest" description="Disordered" evidence="1">
    <location>
        <begin position="86"/>
        <end position="126"/>
    </location>
</feature>
<gene>
    <name evidence="2" type="ORF">CINC_LOCUS270</name>
</gene>
<dbReference type="AlphaFoldDB" id="A0A9N8KWV5"/>
<protein>
    <submittedName>
        <fullName evidence="2">Uncharacterized protein</fullName>
    </submittedName>
</protein>
<organism evidence="2 3">
    <name type="scientific">Chrysodeixis includens</name>
    <name type="common">Soybean looper</name>
    <name type="synonym">Pseudoplusia includens</name>
    <dbReference type="NCBI Taxonomy" id="689277"/>
    <lineage>
        <taxon>Eukaryota</taxon>
        <taxon>Metazoa</taxon>
        <taxon>Ecdysozoa</taxon>
        <taxon>Arthropoda</taxon>
        <taxon>Hexapoda</taxon>
        <taxon>Insecta</taxon>
        <taxon>Pterygota</taxon>
        <taxon>Neoptera</taxon>
        <taxon>Endopterygota</taxon>
        <taxon>Lepidoptera</taxon>
        <taxon>Glossata</taxon>
        <taxon>Ditrysia</taxon>
        <taxon>Noctuoidea</taxon>
        <taxon>Noctuidae</taxon>
        <taxon>Plusiinae</taxon>
        <taxon>Chrysodeixis</taxon>
    </lineage>
</organism>
<feature type="region of interest" description="Disordered" evidence="1">
    <location>
        <begin position="184"/>
        <end position="210"/>
    </location>
</feature>
<feature type="compositionally biased region" description="Polar residues" evidence="1">
    <location>
        <begin position="101"/>
        <end position="112"/>
    </location>
</feature>
<sequence length="210" mass="23327">MVMETTHGAYFHEMLYKRVRPDLIMTCSRHVFIPYGGNRFSRWRTRALQTTTTTIQAGQQNIVDTEETAISTSAESALLKSLENLRIRPDRPKGGPHHGRGQQNTSCRQECGSNPRAREGAAPRSNIKKLLRSSTITMVKNGPKSSISSVQSLMYQQGPDTIMRTGEATVTRDMRVPPAFRTSVVTGTSQQTWQVPAGPRSGRSSQASRH</sequence>
<evidence type="ECO:0000313" key="3">
    <source>
        <dbReference type="Proteomes" id="UP001154114"/>
    </source>
</evidence>
<evidence type="ECO:0000256" key="1">
    <source>
        <dbReference type="SAM" id="MobiDB-lite"/>
    </source>
</evidence>
<name>A0A9N8KWV5_CHRIL</name>
<reference evidence="2" key="1">
    <citation type="submission" date="2021-12" db="EMBL/GenBank/DDBJ databases">
        <authorList>
            <person name="King R."/>
        </authorList>
    </citation>
    <scope>NUCLEOTIDE SEQUENCE</scope>
</reference>
<dbReference type="OrthoDB" id="7469524at2759"/>